<proteinExistence type="predicted"/>
<feature type="region of interest" description="Disordered" evidence="1">
    <location>
        <begin position="120"/>
        <end position="147"/>
    </location>
</feature>
<dbReference type="AlphaFoldDB" id="A0AA38LX50"/>
<evidence type="ECO:0000313" key="3">
    <source>
        <dbReference type="Proteomes" id="UP001164286"/>
    </source>
</evidence>
<name>A0AA38LX50_9TREE</name>
<dbReference type="EMBL" id="JAKWFO010000001">
    <property type="protein sequence ID" value="KAI9639240.1"/>
    <property type="molecule type" value="Genomic_DNA"/>
</dbReference>
<dbReference type="RefSeq" id="XP_052949017.1">
    <property type="nucleotide sequence ID" value="XM_053087799.1"/>
</dbReference>
<organism evidence="2 3">
    <name type="scientific">Dioszegia hungarica</name>
    <dbReference type="NCBI Taxonomy" id="4972"/>
    <lineage>
        <taxon>Eukaryota</taxon>
        <taxon>Fungi</taxon>
        <taxon>Dikarya</taxon>
        <taxon>Basidiomycota</taxon>
        <taxon>Agaricomycotina</taxon>
        <taxon>Tremellomycetes</taxon>
        <taxon>Tremellales</taxon>
        <taxon>Bulleribasidiaceae</taxon>
        <taxon>Dioszegia</taxon>
    </lineage>
</organism>
<sequence length="1146" mass="128174">MRSEYAKECAIIGSASQLMVRLVELTLFLRARPVPDLTSPTPSKRRWRLRDRSSLKAWPRTVPAPSVPVRRGSVGPPVWLGYTLAEPNLAAGFWRVRVRVHLDLFVTSPLYSLLSTSLSPLESPPVLNPQSSTMSGSEAGQEGRPGIRADRASASLVDSKGKTLTFHPQFDERRPGSVILQSDDKEPICFYYPLPPLQVLSSFFLDLPPPSSVDLVGDTPLIPLLEASSRDVLILLLAIQSIDNSVPFQVPHWVRHAQCAAVCEAAIIGRRLGVALLPRLLQEGLSAIYGNASFLIFAVWAISDVHPMTARAAERTIEHDITGVHRDVVMALSQHAPDAWIRLQALHLRRLKGIDRFRRAYYSTGSVPGCDHCGELSLTLTDAIRVRFEAAKTVKEIEQVGDHDWGLECGYCAQNAIRQYEDLMEWFRRYTSSYDFDYTYEESAAAEHARNGQSTTCRFTVFFAAQIEERVMSHATEWIRPVRSLDLAGGARPRRACTLRRSVTDTMSVAEVQETATPKMEFHPHFATQHAGDVILQADDVETPYFYYRLSRLAELSTFFADLPPPSPNDLIGDNPIIKLPDTTSASLSIFLHAIDSLTKITTSIQGSGTSEPVIKAALIGDRYDLPVIYRLLVENEENRPVLPPGHSLGTIFALWALSGADRRIATAATATALTSFFDITQTPKHTIEILQQYAPLCWSKLQALHLRRASAPYRFIRECNLSVSLCCCEKCGKAGVNLDQDIRDRVRKARNTAEMKVLIRSGYGVIDHMYMRLFLLAFISAYSCRMHVHELREFSASARRFAFTIPINRTYHSLNPGVDTSPTPARPHLHIAPAASASAPLFDSKGVKLSFHPDFKTKKAGDIILQADDERALCFFFPLSTLQFLSSFFRNLPPPSESDIVGGFALIPMLDTPSRGLRVFLLALQSIEEPTPFTYPGHRDGDIAICEAAVIGRRFDVPLMSRLLLETRTSSAFQEPFIIFAIWAIAGIEPSIQSAAEATYGTDAIPITHVNQDIVRIIKRHAIASWSQLQDLHLRRSVGLAFFKQHFAFKELEAGNPCISCNKDGEAITAAAHDRIGKAETIPQILALWDDNYEMDCPHCMCAVSNLYIPLMAWFQQYTTEWEYVKPYAEWMEESIYSSYRHQKR</sequence>
<keyword evidence="3" id="KW-1185">Reference proteome</keyword>
<comment type="caution">
    <text evidence="2">The sequence shown here is derived from an EMBL/GenBank/DDBJ whole genome shotgun (WGS) entry which is preliminary data.</text>
</comment>
<evidence type="ECO:0000256" key="1">
    <source>
        <dbReference type="SAM" id="MobiDB-lite"/>
    </source>
</evidence>
<gene>
    <name evidence="2" type="ORF">MKK02DRAFT_29343</name>
</gene>
<reference evidence="2" key="1">
    <citation type="journal article" date="2022" name="G3 (Bethesda)">
        <title>High quality genome of the basidiomycete yeast Dioszegia hungarica PDD-24b-2 isolated from cloud water.</title>
        <authorList>
            <person name="Jarrige D."/>
            <person name="Haridas S."/>
            <person name="Bleykasten-Grosshans C."/>
            <person name="Joly M."/>
            <person name="Nadalig T."/>
            <person name="Sancelme M."/>
            <person name="Vuilleumier S."/>
            <person name="Grigoriev I.V."/>
            <person name="Amato P."/>
            <person name="Bringel F."/>
        </authorList>
    </citation>
    <scope>NUCLEOTIDE SEQUENCE</scope>
    <source>
        <strain evidence="2">PDD-24b-2</strain>
    </source>
</reference>
<dbReference type="Proteomes" id="UP001164286">
    <property type="component" value="Unassembled WGS sequence"/>
</dbReference>
<accession>A0AA38LX50</accession>
<protein>
    <submittedName>
        <fullName evidence="2">Uncharacterized protein</fullName>
    </submittedName>
</protein>
<evidence type="ECO:0000313" key="2">
    <source>
        <dbReference type="EMBL" id="KAI9639240.1"/>
    </source>
</evidence>
<dbReference type="GeneID" id="77727004"/>